<sequence>MSPAGCWFPAALVWISWLGVAAGDEQQGDGGGCSAARRCGNVTISQPFWLRDRNASSCGLLDFEVSCSNGTTPVLRTSTPNGFAIVDILYGERSLRVVDVYDNSSASESSCHVPGWNTSDKLGVPFRISPRNLHLVLYNCSTAAVAGRDGGMVRMRCGNESSDAAAFVRGGGLYNGTSEYGDEAVEGCKATVVPVLGSSLGEAVANASDYERLIGGGFLLTWDSFDVGKYRTSIRSSIFCLEPRDGLDRVTPH</sequence>
<name>A0ACD5TQN7_AVESA</name>
<evidence type="ECO:0000313" key="1">
    <source>
        <dbReference type="EnsemblPlants" id="AVESA.00010b.r2.1CG0110970.1.CDS.1"/>
    </source>
</evidence>
<keyword evidence="2" id="KW-1185">Reference proteome</keyword>
<reference evidence="1" key="1">
    <citation type="submission" date="2021-05" db="EMBL/GenBank/DDBJ databases">
        <authorList>
            <person name="Scholz U."/>
            <person name="Mascher M."/>
            <person name="Fiebig A."/>
        </authorList>
    </citation>
    <scope>NUCLEOTIDE SEQUENCE [LARGE SCALE GENOMIC DNA]</scope>
</reference>
<evidence type="ECO:0000313" key="2">
    <source>
        <dbReference type="Proteomes" id="UP001732700"/>
    </source>
</evidence>
<reference evidence="1" key="2">
    <citation type="submission" date="2025-09" db="UniProtKB">
        <authorList>
            <consortium name="EnsemblPlants"/>
        </authorList>
    </citation>
    <scope>IDENTIFICATION</scope>
</reference>
<organism evidence="1 2">
    <name type="scientific">Avena sativa</name>
    <name type="common">Oat</name>
    <dbReference type="NCBI Taxonomy" id="4498"/>
    <lineage>
        <taxon>Eukaryota</taxon>
        <taxon>Viridiplantae</taxon>
        <taxon>Streptophyta</taxon>
        <taxon>Embryophyta</taxon>
        <taxon>Tracheophyta</taxon>
        <taxon>Spermatophyta</taxon>
        <taxon>Magnoliopsida</taxon>
        <taxon>Liliopsida</taxon>
        <taxon>Poales</taxon>
        <taxon>Poaceae</taxon>
        <taxon>BOP clade</taxon>
        <taxon>Pooideae</taxon>
        <taxon>Poodae</taxon>
        <taxon>Poeae</taxon>
        <taxon>Poeae Chloroplast Group 1 (Aveneae type)</taxon>
        <taxon>Aveninae</taxon>
        <taxon>Avena</taxon>
    </lineage>
</organism>
<dbReference type="Proteomes" id="UP001732700">
    <property type="component" value="Chromosome 1C"/>
</dbReference>
<accession>A0ACD5TQN7</accession>
<protein>
    <submittedName>
        <fullName evidence="1">Uncharacterized protein</fullName>
    </submittedName>
</protein>
<dbReference type="EnsemblPlants" id="AVESA.00010b.r2.1CG0110970.1">
    <property type="protein sequence ID" value="AVESA.00010b.r2.1CG0110970.1.CDS.1"/>
    <property type="gene ID" value="AVESA.00010b.r2.1CG0110970"/>
</dbReference>
<proteinExistence type="predicted"/>